<feature type="region of interest" description="Disordered" evidence="2">
    <location>
        <begin position="1"/>
        <end position="24"/>
    </location>
</feature>
<feature type="compositionally biased region" description="Basic and acidic residues" evidence="2">
    <location>
        <begin position="1"/>
        <end position="10"/>
    </location>
</feature>
<sequence length="262" mass="28972">MSSKRKLSDADEKDGGEEEPAFFRSAPIEDRQSTFIGFYSPSALKPKELQALAELKTADHKIVGWRRESNQQSIGKSKLYITGSDDDGEKYAGKKVEKVVEACQATGSVVVARWWGGIMLGPVRFTHIETAARDSIRAWEDYRAEATAKRRKKAGDEEERARLAKALVDRDVSIDVLRKLAADKEERLKFMQENGPEVPDAGKDIKQASASASSTKPPTDYTSLPLDRLRALDKARDATLSFLLKRIDKADVELKTGALGAS</sequence>
<dbReference type="InterPro" id="IPR036956">
    <property type="entry name" value="Impact_N_sf"/>
</dbReference>
<dbReference type="AlphaFoldDB" id="A0A9Q9AJQ4"/>
<dbReference type="GO" id="GO:0140469">
    <property type="term" value="P:GCN2-mediated signaling"/>
    <property type="evidence" value="ECO:0007669"/>
    <property type="project" value="TreeGrafter"/>
</dbReference>
<name>A0A9Q9AJQ4_9PEZI</name>
<feature type="domain" description="Impact N-terminal" evidence="3">
    <location>
        <begin position="31"/>
        <end position="135"/>
    </location>
</feature>
<evidence type="ECO:0000313" key="4">
    <source>
        <dbReference type="EMBL" id="USW47695.1"/>
    </source>
</evidence>
<dbReference type="GO" id="GO:0005840">
    <property type="term" value="C:ribosome"/>
    <property type="evidence" value="ECO:0007669"/>
    <property type="project" value="UniProtKB-KW"/>
</dbReference>
<evidence type="ECO:0000259" key="3">
    <source>
        <dbReference type="Pfam" id="PF01205"/>
    </source>
</evidence>
<dbReference type="Proteomes" id="UP001056384">
    <property type="component" value="Chromosome 1"/>
</dbReference>
<dbReference type="PANTHER" id="PTHR16301:SF25">
    <property type="entry name" value="PROTEIN IMPACT"/>
    <property type="match status" value="1"/>
</dbReference>
<gene>
    <name evidence="4" type="ORF">Slin15195_G010140</name>
</gene>
<keyword evidence="5" id="KW-1185">Reference proteome</keyword>
<accession>A0A9Q9AJQ4</accession>
<keyword evidence="4" id="KW-0687">Ribonucleoprotein</keyword>
<dbReference type="EMBL" id="CP099418">
    <property type="protein sequence ID" value="USW47695.1"/>
    <property type="molecule type" value="Genomic_DNA"/>
</dbReference>
<evidence type="ECO:0000256" key="1">
    <source>
        <dbReference type="ARBA" id="ARBA00007665"/>
    </source>
</evidence>
<dbReference type="GO" id="GO:0005737">
    <property type="term" value="C:cytoplasm"/>
    <property type="evidence" value="ECO:0007669"/>
    <property type="project" value="TreeGrafter"/>
</dbReference>
<evidence type="ECO:0000313" key="5">
    <source>
        <dbReference type="Proteomes" id="UP001056384"/>
    </source>
</evidence>
<comment type="similarity">
    <text evidence="1">Belongs to the IMPACT family.</text>
</comment>
<dbReference type="InterPro" id="IPR020568">
    <property type="entry name" value="Ribosomal_Su5_D2-typ_SF"/>
</dbReference>
<reference evidence="4" key="1">
    <citation type="submission" date="2022-06" db="EMBL/GenBank/DDBJ databases">
        <title>Complete genome sequences of two strains of the flax pathogen Septoria linicola.</title>
        <authorList>
            <person name="Lapalu N."/>
            <person name="Simon A."/>
            <person name="Demenou B."/>
            <person name="Paumier D."/>
            <person name="Guillot M.-P."/>
            <person name="Gout L."/>
            <person name="Valade R."/>
        </authorList>
    </citation>
    <scope>NUCLEOTIDE SEQUENCE</scope>
    <source>
        <strain evidence="4">SE15195</strain>
    </source>
</reference>
<dbReference type="GO" id="GO:0006446">
    <property type="term" value="P:regulation of translational initiation"/>
    <property type="evidence" value="ECO:0007669"/>
    <property type="project" value="TreeGrafter"/>
</dbReference>
<evidence type="ECO:0000256" key="2">
    <source>
        <dbReference type="SAM" id="MobiDB-lite"/>
    </source>
</evidence>
<dbReference type="Gene3D" id="3.30.230.30">
    <property type="entry name" value="Impact, N-terminal domain"/>
    <property type="match status" value="1"/>
</dbReference>
<feature type="compositionally biased region" description="Acidic residues" evidence="2">
    <location>
        <begin position="11"/>
        <end position="20"/>
    </location>
</feature>
<dbReference type="InterPro" id="IPR001498">
    <property type="entry name" value="Impact_N"/>
</dbReference>
<keyword evidence="4" id="KW-0689">Ribosomal protein</keyword>
<feature type="region of interest" description="Disordered" evidence="2">
    <location>
        <begin position="192"/>
        <end position="224"/>
    </location>
</feature>
<dbReference type="InterPro" id="IPR023582">
    <property type="entry name" value="Impact"/>
</dbReference>
<dbReference type="OrthoDB" id="69641at2759"/>
<dbReference type="PANTHER" id="PTHR16301">
    <property type="entry name" value="IMPACT-RELATED"/>
    <property type="match status" value="1"/>
</dbReference>
<proteinExistence type="inferred from homology"/>
<dbReference type="Pfam" id="PF01205">
    <property type="entry name" value="Impact_N"/>
    <property type="match status" value="1"/>
</dbReference>
<organism evidence="4 5">
    <name type="scientific">Septoria linicola</name>
    <dbReference type="NCBI Taxonomy" id="215465"/>
    <lineage>
        <taxon>Eukaryota</taxon>
        <taxon>Fungi</taxon>
        <taxon>Dikarya</taxon>
        <taxon>Ascomycota</taxon>
        <taxon>Pezizomycotina</taxon>
        <taxon>Dothideomycetes</taxon>
        <taxon>Dothideomycetidae</taxon>
        <taxon>Mycosphaerellales</taxon>
        <taxon>Mycosphaerellaceae</taxon>
        <taxon>Septoria</taxon>
    </lineage>
</organism>
<protein>
    <submittedName>
        <fullName evidence="4">Ribosomal protein S5 domain 2-type</fullName>
    </submittedName>
</protein>
<dbReference type="SUPFAM" id="SSF54211">
    <property type="entry name" value="Ribosomal protein S5 domain 2-like"/>
    <property type="match status" value="1"/>
</dbReference>